<dbReference type="AlphaFoldDB" id="A0A401QCC5"/>
<feature type="signal peptide" evidence="1">
    <location>
        <begin position="1"/>
        <end position="23"/>
    </location>
</feature>
<name>A0A401QCC5_SCYTO</name>
<protein>
    <recommendedName>
        <fullName evidence="4">WAP domain-containing protein</fullName>
    </recommendedName>
</protein>
<comment type="caution">
    <text evidence="2">The sequence shown here is derived from an EMBL/GenBank/DDBJ whole genome shotgun (WGS) entry which is preliminary data.</text>
</comment>
<evidence type="ECO:0000313" key="2">
    <source>
        <dbReference type="EMBL" id="GCB83048.1"/>
    </source>
</evidence>
<evidence type="ECO:0000256" key="1">
    <source>
        <dbReference type="SAM" id="SignalP"/>
    </source>
</evidence>
<dbReference type="Proteomes" id="UP000288216">
    <property type="component" value="Unassembled WGS sequence"/>
</dbReference>
<evidence type="ECO:0008006" key="4">
    <source>
        <dbReference type="Google" id="ProtNLM"/>
    </source>
</evidence>
<accession>A0A401QCC5</accession>
<gene>
    <name evidence="2" type="ORF">scyTo_0023399</name>
</gene>
<organism evidence="2 3">
    <name type="scientific">Scyliorhinus torazame</name>
    <name type="common">Cloudy catshark</name>
    <name type="synonym">Catulus torazame</name>
    <dbReference type="NCBI Taxonomy" id="75743"/>
    <lineage>
        <taxon>Eukaryota</taxon>
        <taxon>Metazoa</taxon>
        <taxon>Chordata</taxon>
        <taxon>Craniata</taxon>
        <taxon>Vertebrata</taxon>
        <taxon>Chondrichthyes</taxon>
        <taxon>Elasmobranchii</taxon>
        <taxon>Galeomorphii</taxon>
        <taxon>Galeoidea</taxon>
        <taxon>Carcharhiniformes</taxon>
        <taxon>Scyliorhinidae</taxon>
        <taxon>Scyliorhinus</taxon>
    </lineage>
</organism>
<evidence type="ECO:0000313" key="3">
    <source>
        <dbReference type="Proteomes" id="UP000288216"/>
    </source>
</evidence>
<proteinExistence type="predicted"/>
<keyword evidence="1" id="KW-0732">Signal</keyword>
<keyword evidence="3" id="KW-1185">Reference proteome</keyword>
<reference evidence="2 3" key="1">
    <citation type="journal article" date="2018" name="Nat. Ecol. Evol.">
        <title>Shark genomes provide insights into elasmobranch evolution and the origin of vertebrates.</title>
        <authorList>
            <person name="Hara Y"/>
            <person name="Yamaguchi K"/>
            <person name="Onimaru K"/>
            <person name="Kadota M"/>
            <person name="Koyanagi M"/>
            <person name="Keeley SD"/>
            <person name="Tatsumi K"/>
            <person name="Tanaka K"/>
            <person name="Motone F"/>
            <person name="Kageyama Y"/>
            <person name="Nozu R"/>
            <person name="Adachi N"/>
            <person name="Nishimura O"/>
            <person name="Nakagawa R"/>
            <person name="Tanegashima C"/>
            <person name="Kiyatake I"/>
            <person name="Matsumoto R"/>
            <person name="Murakumo K"/>
            <person name="Nishida K"/>
            <person name="Terakita A"/>
            <person name="Kuratani S"/>
            <person name="Sato K"/>
            <person name="Hyodo S Kuraku.S."/>
        </authorList>
    </citation>
    <scope>NUCLEOTIDE SEQUENCE [LARGE SCALE GENOMIC DNA]</scope>
</reference>
<feature type="chain" id="PRO_5019513701" description="WAP domain-containing protein" evidence="1">
    <location>
        <begin position="24"/>
        <end position="73"/>
    </location>
</feature>
<dbReference type="EMBL" id="BFAA01028963">
    <property type="protein sequence ID" value="GCB83048.1"/>
    <property type="molecule type" value="Genomic_DNA"/>
</dbReference>
<sequence>MLSNLIVFLMVLPLFKGIRQSWGDRTQSGVGDPHVQPERFLRRGCPVAQAQVGADLHPCQNDQVCGRLCWLSR</sequence>